<dbReference type="Pfam" id="PF00520">
    <property type="entry name" value="Ion_trans"/>
    <property type="match status" value="1"/>
</dbReference>
<keyword evidence="5 14" id="KW-0812">Transmembrane</keyword>
<dbReference type="InterPro" id="IPR005821">
    <property type="entry name" value="Ion_trans_dom"/>
</dbReference>
<feature type="transmembrane region" description="Helical" evidence="14">
    <location>
        <begin position="331"/>
        <end position="355"/>
    </location>
</feature>
<dbReference type="PANTHER" id="PTHR10217:SF548">
    <property type="entry name" value="GH12235P"/>
    <property type="match status" value="1"/>
</dbReference>
<keyword evidence="3" id="KW-1003">Cell membrane</keyword>
<feature type="transmembrane region" description="Helical" evidence="14">
    <location>
        <begin position="90"/>
        <end position="115"/>
    </location>
</feature>
<dbReference type="Proteomes" id="UP000594262">
    <property type="component" value="Unplaced"/>
</dbReference>
<dbReference type="GO" id="GO:0034702">
    <property type="term" value="C:monoatomic ion channel complex"/>
    <property type="evidence" value="ECO:0007669"/>
    <property type="project" value="UniProtKB-KW"/>
</dbReference>
<dbReference type="OrthoDB" id="432483at2759"/>
<dbReference type="InterPro" id="IPR003938">
    <property type="entry name" value="K_chnl_volt-dep_EAG/ELK/ERG"/>
</dbReference>
<evidence type="ECO:0000256" key="3">
    <source>
        <dbReference type="ARBA" id="ARBA00022475"/>
    </source>
</evidence>
<feature type="region of interest" description="Disordered" evidence="13">
    <location>
        <begin position="604"/>
        <end position="654"/>
    </location>
</feature>
<keyword evidence="8" id="KW-0630">Potassium</keyword>
<feature type="compositionally biased region" description="Polar residues" evidence="13">
    <location>
        <begin position="604"/>
        <end position="618"/>
    </location>
</feature>
<name>A0A7M5WWM8_9CNID</name>
<comment type="subcellular location">
    <subcellularLocation>
        <location evidence="1">Cell membrane</location>
        <topology evidence="1">Multi-pass membrane protein</topology>
    </subcellularLocation>
</comment>
<evidence type="ECO:0000313" key="16">
    <source>
        <dbReference type="EnsemblMetazoa" id="CLYHEMP013928.5"/>
    </source>
</evidence>
<dbReference type="GO" id="GO:0005242">
    <property type="term" value="F:inward rectifier potassium channel activity"/>
    <property type="evidence" value="ECO:0007669"/>
    <property type="project" value="TreeGrafter"/>
</dbReference>
<reference evidence="16" key="1">
    <citation type="submission" date="2021-01" db="UniProtKB">
        <authorList>
            <consortium name="EnsemblMetazoa"/>
        </authorList>
    </citation>
    <scope>IDENTIFICATION</scope>
</reference>
<dbReference type="InterPro" id="IPR050818">
    <property type="entry name" value="KCNH_animal-type"/>
</dbReference>
<dbReference type="GO" id="GO:0005886">
    <property type="term" value="C:plasma membrane"/>
    <property type="evidence" value="ECO:0007669"/>
    <property type="project" value="UniProtKB-SubCell"/>
</dbReference>
<feature type="compositionally biased region" description="Basic residues" evidence="13">
    <location>
        <begin position="29"/>
        <end position="44"/>
    </location>
</feature>
<keyword evidence="2" id="KW-0813">Transport</keyword>
<evidence type="ECO:0000256" key="11">
    <source>
        <dbReference type="ARBA" id="ARBA00023136"/>
    </source>
</evidence>
<evidence type="ECO:0000256" key="7">
    <source>
        <dbReference type="ARBA" id="ARBA00022882"/>
    </source>
</evidence>
<proteinExistence type="predicted"/>
<evidence type="ECO:0000259" key="15">
    <source>
        <dbReference type="PROSITE" id="PS50042"/>
    </source>
</evidence>
<keyword evidence="10" id="KW-0406">Ion transport</keyword>
<dbReference type="SMART" id="SM00100">
    <property type="entry name" value="cNMP"/>
    <property type="match status" value="1"/>
</dbReference>
<keyword evidence="12" id="KW-0407">Ion channel</keyword>
<dbReference type="PANTHER" id="PTHR10217">
    <property type="entry name" value="VOLTAGE AND LIGAND GATED POTASSIUM CHANNEL"/>
    <property type="match status" value="1"/>
</dbReference>
<feature type="compositionally biased region" description="Low complexity" evidence="13">
    <location>
        <begin position="734"/>
        <end position="763"/>
    </location>
</feature>
<evidence type="ECO:0000256" key="12">
    <source>
        <dbReference type="ARBA" id="ARBA00023303"/>
    </source>
</evidence>
<keyword evidence="9 14" id="KW-1133">Transmembrane helix</keyword>
<feature type="transmembrane region" description="Helical" evidence="14">
    <location>
        <begin position="239"/>
        <end position="263"/>
    </location>
</feature>
<dbReference type="Gene3D" id="1.10.1200.260">
    <property type="match status" value="1"/>
</dbReference>
<dbReference type="AlphaFoldDB" id="A0A7M5WWM8"/>
<dbReference type="PRINTS" id="PR01463">
    <property type="entry name" value="EAGCHANLFMLY"/>
</dbReference>
<feature type="region of interest" description="Disordered" evidence="13">
    <location>
        <begin position="29"/>
        <end position="49"/>
    </location>
</feature>
<dbReference type="EnsemblMetazoa" id="CLYHEMT013928.5">
    <property type="protein sequence ID" value="CLYHEMP013928.5"/>
    <property type="gene ID" value="CLYHEMG013928"/>
</dbReference>
<dbReference type="InterPro" id="IPR000595">
    <property type="entry name" value="cNMP-bd_dom"/>
</dbReference>
<evidence type="ECO:0000256" key="9">
    <source>
        <dbReference type="ARBA" id="ARBA00022989"/>
    </source>
</evidence>
<keyword evidence="11 14" id="KW-0472">Membrane</keyword>
<dbReference type="GO" id="GO:0042391">
    <property type="term" value="P:regulation of membrane potential"/>
    <property type="evidence" value="ECO:0007669"/>
    <property type="project" value="TreeGrafter"/>
</dbReference>
<keyword evidence="4" id="KW-0633">Potassium transport</keyword>
<feature type="domain" description="Cyclic nucleotide-binding" evidence="15">
    <location>
        <begin position="434"/>
        <end position="544"/>
    </location>
</feature>
<evidence type="ECO:0000256" key="13">
    <source>
        <dbReference type="SAM" id="MobiDB-lite"/>
    </source>
</evidence>
<dbReference type="InterPro" id="IPR018490">
    <property type="entry name" value="cNMP-bd_dom_sf"/>
</dbReference>
<keyword evidence="6" id="KW-0631">Potassium channel</keyword>
<organism evidence="16 17">
    <name type="scientific">Clytia hemisphaerica</name>
    <dbReference type="NCBI Taxonomy" id="252671"/>
    <lineage>
        <taxon>Eukaryota</taxon>
        <taxon>Metazoa</taxon>
        <taxon>Cnidaria</taxon>
        <taxon>Hydrozoa</taxon>
        <taxon>Hydroidolina</taxon>
        <taxon>Leptothecata</taxon>
        <taxon>Obeliida</taxon>
        <taxon>Clytiidae</taxon>
        <taxon>Clytia</taxon>
    </lineage>
</organism>
<dbReference type="CDD" id="cd00038">
    <property type="entry name" value="CAP_ED"/>
    <property type="match status" value="1"/>
</dbReference>
<dbReference type="InterPro" id="IPR014710">
    <property type="entry name" value="RmlC-like_jellyroll"/>
</dbReference>
<dbReference type="Gene3D" id="2.60.120.10">
    <property type="entry name" value="Jelly Rolls"/>
    <property type="match status" value="1"/>
</dbReference>
<dbReference type="Pfam" id="PF00027">
    <property type="entry name" value="cNMP_binding"/>
    <property type="match status" value="1"/>
</dbReference>
<feature type="region of interest" description="Disordered" evidence="13">
    <location>
        <begin position="732"/>
        <end position="785"/>
    </location>
</feature>
<dbReference type="PRINTS" id="PR01470">
    <property type="entry name" value="ERGCHANNEL"/>
</dbReference>
<dbReference type="PROSITE" id="PS50042">
    <property type="entry name" value="CNMP_BINDING_3"/>
    <property type="match status" value="1"/>
</dbReference>
<dbReference type="InterPro" id="IPR003967">
    <property type="entry name" value="K_chnl_volt-dep_ERG"/>
</dbReference>
<evidence type="ECO:0000256" key="5">
    <source>
        <dbReference type="ARBA" id="ARBA00022692"/>
    </source>
</evidence>
<evidence type="ECO:0000256" key="1">
    <source>
        <dbReference type="ARBA" id="ARBA00004651"/>
    </source>
</evidence>
<evidence type="ECO:0000256" key="6">
    <source>
        <dbReference type="ARBA" id="ARBA00022826"/>
    </source>
</evidence>
<accession>A0A7M5WWM8</accession>
<sequence length="810" mass="91943">LTKVFIMVYKAWDTISKTLYGKRVTVVRKHNHRQKRRTSQKRRMSQAMERSSMAVLQVMSLGSDILPEYQVESPKIHPWTILHYSPFKAIWDWVVLFLVMYTAIITPYMAAFVLTRDSNEETFAMHTSHAASAITIADDPLVILDYIVDVMFIIDIFINFRTTFVDVHDEVVSDPCLVAIHYMKGWFVVDLLAAIPFELLIMIGNTDQTTTLIGLLKTARLLRLVRVARKLDRYSEYGTALLMLLMFGFALVAHWLACVWYAIGNFERHQVQEMGWLYKLGINTNQPYNRTDSNSGPDIQTKYLTALYFTLSSLTSVGFGNVSANTNSEKIFTIAVMLVGALMHAVIFGNVTAIIQRLYSGMAHYHSTMRRVREFIRFYQIPSPLRQRLEDYAQYDYSYTNGIDMNEVLRNFPEGLQADISLHLNRHLLSNNLAFRGCTPGCLRSLSLKFNTTHCPPGDYIIHYGDEINNLYWIGRGTVEVIQCDSIIAILGKEDSFGENFGLTYNRVTGKAKASIRALTYCDLHSISKENLMHIMAAYPEFRKTFNVDLHITYDLRDSQLEEKDVNSSIFNSSPSFNAQRFSNNVRTTPFDRLSPSYNGSPCRTCTSSGFTKSTTEFSSDERRASRPLLDSLSEEDPCSSSSCQSRMTKNKCPTSNKIVDSSFIATSPVAIRRDTHLSATSHHNVAATSYHDGSCTLELRREVEEMRTHLFRIESLLKQDMKKVVDLLEEKVTSTSSTTPNKTNNDSNNNNNTSIKNNNTHNATVVKNNNNHTSIPSTTTSNHNHIKVLTTDKTKINSSSSNSNRVKNQ</sequence>
<feature type="transmembrane region" description="Helical" evidence="14">
    <location>
        <begin position="303"/>
        <end position="324"/>
    </location>
</feature>
<dbReference type="FunFam" id="1.10.1200.260:FF:000001">
    <property type="entry name" value="Potassium voltage-gated channel subfamily H member 7"/>
    <property type="match status" value="1"/>
</dbReference>
<evidence type="ECO:0000256" key="4">
    <source>
        <dbReference type="ARBA" id="ARBA00022538"/>
    </source>
</evidence>
<dbReference type="Gene3D" id="1.10.287.70">
    <property type="match status" value="1"/>
</dbReference>
<feature type="compositionally biased region" description="Polar residues" evidence="13">
    <location>
        <begin position="764"/>
        <end position="784"/>
    </location>
</feature>
<evidence type="ECO:0000313" key="17">
    <source>
        <dbReference type="Proteomes" id="UP000594262"/>
    </source>
</evidence>
<evidence type="ECO:0000256" key="2">
    <source>
        <dbReference type="ARBA" id="ARBA00022448"/>
    </source>
</evidence>
<dbReference type="SUPFAM" id="SSF51206">
    <property type="entry name" value="cAMP-binding domain-like"/>
    <property type="match status" value="1"/>
</dbReference>
<evidence type="ECO:0000256" key="8">
    <source>
        <dbReference type="ARBA" id="ARBA00022958"/>
    </source>
</evidence>
<protein>
    <recommendedName>
        <fullName evidence="15">Cyclic nucleotide-binding domain-containing protein</fullName>
    </recommendedName>
</protein>
<keyword evidence="7" id="KW-0851">Voltage-gated channel</keyword>
<evidence type="ECO:0000256" key="10">
    <source>
        <dbReference type="ARBA" id="ARBA00023065"/>
    </source>
</evidence>
<dbReference type="FunFam" id="1.10.287.70:FF:000020">
    <property type="entry name" value="Potassium channel, voltage-gated eag-related subfamily H, member 7"/>
    <property type="match status" value="1"/>
</dbReference>
<keyword evidence="17" id="KW-1185">Reference proteome</keyword>
<evidence type="ECO:0000256" key="14">
    <source>
        <dbReference type="SAM" id="Phobius"/>
    </source>
</evidence>
<dbReference type="SUPFAM" id="SSF81324">
    <property type="entry name" value="Voltage-gated potassium channels"/>
    <property type="match status" value="1"/>
</dbReference>